<dbReference type="GO" id="GO:0009331">
    <property type="term" value="C:glycerol-3-phosphate dehydrogenase (FAD) complex"/>
    <property type="evidence" value="ECO:0007669"/>
    <property type="project" value="UniProtKB-UniRule"/>
</dbReference>
<dbReference type="PANTHER" id="PTHR11985:SF35">
    <property type="entry name" value="ANAEROBIC GLYCEROL-3-PHOSPHATE DEHYDROGENASE SUBUNIT A"/>
    <property type="match status" value="1"/>
</dbReference>
<evidence type="ECO:0000256" key="7">
    <source>
        <dbReference type="RuleBase" id="RU361217"/>
    </source>
</evidence>
<dbReference type="Gene3D" id="3.30.9.10">
    <property type="entry name" value="D-Amino Acid Oxidase, subunit A, domain 2"/>
    <property type="match status" value="1"/>
</dbReference>
<evidence type="ECO:0000256" key="1">
    <source>
        <dbReference type="ARBA" id="ARBA00001974"/>
    </source>
</evidence>
<evidence type="ECO:0000256" key="8">
    <source>
        <dbReference type="SAM" id="MobiDB-lite"/>
    </source>
</evidence>
<sequence length="576" mass="62660">MDVVVIGGGVNGVGVARDASQRGLKVALFERNDLAFGASGNSSGMIHGGLRYLTSDPHVTETSCRDSGHIQAIAPHLLFRIPFLVPFENAGRARVLYTLADAFFEAYDAYQPLKRGKPHARLSSDELRTLEPGLHGDLAGGFSFDEWGIDGARLCVANAIDAIERGAKVYVGHTVERIERREDTGEILAVRYRDLRTGEGGRLRTSVVVNATGAWSPITASLAGLPAASSRVRPGKGIHVVFDRRLTNYAIMGTTIDGRQIFLEPWENMSVVGTTDDDFYGDLDQVRATSEEVRYLVQGIARVFPQIREARAIGTFAGVRPTIHAYGPTEDDLSREHQIIDHAAHGAPGLYSMIGGKLASFRLFAEQMTDVLARRFQLGARCATHTTALPGGDRPADALALARRLEVDAVAARRLVYRHGSRALRIEERVRERPREAATVCACEPVIEGEVRYVLRHELARSVADVARRTRLGLGACGGMRCAARCGQIVAQELSLPPREGARQAMQFLARQATTRAVALGPEQARQEALAIASVRSELGAPAGDEAALSAREEGEPRAPRPARDLEERAWRDRSS</sequence>
<dbReference type="InterPro" id="IPR031656">
    <property type="entry name" value="DAO_C"/>
</dbReference>
<dbReference type="GO" id="GO:0004368">
    <property type="term" value="F:glycerol-3-phosphate dehydrogenase (quinone) activity"/>
    <property type="evidence" value="ECO:0007669"/>
    <property type="project" value="UniProtKB-EC"/>
</dbReference>
<dbReference type="Pfam" id="PF16901">
    <property type="entry name" value="DAO_C"/>
    <property type="match status" value="1"/>
</dbReference>
<dbReference type="EC" id="1.1.5.3" evidence="7"/>
<comment type="cofactor">
    <cofactor evidence="1 7">
        <name>FAD</name>
        <dbReference type="ChEBI" id="CHEBI:57692"/>
    </cofactor>
</comment>
<dbReference type="InterPro" id="IPR036188">
    <property type="entry name" value="FAD/NAD-bd_sf"/>
</dbReference>
<evidence type="ECO:0000256" key="2">
    <source>
        <dbReference type="ARBA" id="ARBA00007330"/>
    </source>
</evidence>
<dbReference type="GO" id="GO:0006071">
    <property type="term" value="P:glycerol metabolic process"/>
    <property type="evidence" value="ECO:0007669"/>
    <property type="project" value="UniProtKB-KW"/>
</dbReference>
<protein>
    <recommendedName>
        <fullName evidence="7">Glycerol-3-phosphate dehydrogenase</fullName>
        <ecNumber evidence="7">1.1.5.3</ecNumber>
    </recommendedName>
</protein>
<keyword evidence="5" id="KW-0274">FAD</keyword>
<keyword evidence="3 7" id="KW-0285">Flavoprotein</keyword>
<feature type="domain" description="FAD dependent oxidoreductase" evidence="9">
    <location>
        <begin position="2"/>
        <end position="359"/>
    </location>
</feature>
<dbReference type="CDD" id="cd19946">
    <property type="entry name" value="GlpA-like_Fer2_BFD-like"/>
    <property type="match status" value="1"/>
</dbReference>
<feature type="region of interest" description="Disordered" evidence="8">
    <location>
        <begin position="543"/>
        <end position="576"/>
    </location>
</feature>
<feature type="domain" description="Alpha-glycerophosphate oxidase C-terminal" evidence="10">
    <location>
        <begin position="382"/>
        <end position="495"/>
    </location>
</feature>
<dbReference type="Gene3D" id="3.50.50.60">
    <property type="entry name" value="FAD/NAD(P)-binding domain"/>
    <property type="match status" value="1"/>
</dbReference>
<dbReference type="PRINTS" id="PR01001">
    <property type="entry name" value="FADG3PDH"/>
</dbReference>
<comment type="catalytic activity">
    <reaction evidence="7">
        <text>a quinone + sn-glycerol 3-phosphate = dihydroxyacetone phosphate + a quinol</text>
        <dbReference type="Rhea" id="RHEA:18977"/>
        <dbReference type="ChEBI" id="CHEBI:24646"/>
        <dbReference type="ChEBI" id="CHEBI:57597"/>
        <dbReference type="ChEBI" id="CHEBI:57642"/>
        <dbReference type="ChEBI" id="CHEBI:132124"/>
        <dbReference type="EC" id="1.1.5.3"/>
    </reaction>
</comment>
<dbReference type="InterPro" id="IPR038299">
    <property type="entry name" value="DAO_C_sf"/>
</dbReference>
<evidence type="ECO:0000313" key="12">
    <source>
        <dbReference type="Proteomes" id="UP000295781"/>
    </source>
</evidence>
<organism evidence="11 12">
    <name type="scientific">Sorangium cellulosum</name>
    <name type="common">Polyangium cellulosum</name>
    <dbReference type="NCBI Taxonomy" id="56"/>
    <lineage>
        <taxon>Bacteria</taxon>
        <taxon>Pseudomonadati</taxon>
        <taxon>Myxococcota</taxon>
        <taxon>Polyangia</taxon>
        <taxon>Polyangiales</taxon>
        <taxon>Polyangiaceae</taxon>
        <taxon>Sorangium</taxon>
    </lineage>
</organism>
<comment type="similarity">
    <text evidence="2 7">Belongs to the FAD-dependent glycerol-3-phosphate dehydrogenase family.</text>
</comment>
<gene>
    <name evidence="11" type="ORF">SOCEGT47_079040</name>
</gene>
<dbReference type="InterPro" id="IPR006076">
    <property type="entry name" value="FAD-dep_OxRdtase"/>
</dbReference>
<accession>A0A4P2QC57</accession>
<evidence type="ECO:0000256" key="5">
    <source>
        <dbReference type="ARBA" id="ARBA00022827"/>
    </source>
</evidence>
<dbReference type="GO" id="GO:0046168">
    <property type="term" value="P:glycerol-3-phosphate catabolic process"/>
    <property type="evidence" value="ECO:0007669"/>
    <property type="project" value="TreeGrafter"/>
</dbReference>
<keyword evidence="4" id="KW-0319">Glycerol metabolism</keyword>
<evidence type="ECO:0000256" key="6">
    <source>
        <dbReference type="ARBA" id="ARBA00023002"/>
    </source>
</evidence>
<dbReference type="Pfam" id="PF01266">
    <property type="entry name" value="DAO"/>
    <property type="match status" value="1"/>
</dbReference>
<evidence type="ECO:0000313" key="11">
    <source>
        <dbReference type="EMBL" id="AUX27317.1"/>
    </source>
</evidence>
<keyword evidence="6 7" id="KW-0560">Oxidoreductase</keyword>
<evidence type="ECO:0000259" key="9">
    <source>
        <dbReference type="Pfam" id="PF01266"/>
    </source>
</evidence>
<dbReference type="InterPro" id="IPR000447">
    <property type="entry name" value="G3P_DH_FAD-dep"/>
</dbReference>
<evidence type="ECO:0000256" key="3">
    <source>
        <dbReference type="ARBA" id="ARBA00022630"/>
    </source>
</evidence>
<proteinExistence type="inferred from homology"/>
<dbReference type="Proteomes" id="UP000295781">
    <property type="component" value="Chromosome"/>
</dbReference>
<dbReference type="AlphaFoldDB" id="A0A4P2QC57"/>
<evidence type="ECO:0000259" key="10">
    <source>
        <dbReference type="Pfam" id="PF16901"/>
    </source>
</evidence>
<name>A0A4P2QC57_SORCE</name>
<dbReference type="Gene3D" id="1.10.8.870">
    <property type="entry name" value="Alpha-glycerophosphate oxidase, cap domain"/>
    <property type="match status" value="1"/>
</dbReference>
<dbReference type="PROSITE" id="PS00977">
    <property type="entry name" value="FAD_G3PDH_1"/>
    <property type="match status" value="1"/>
</dbReference>
<evidence type="ECO:0000256" key="4">
    <source>
        <dbReference type="ARBA" id="ARBA00022798"/>
    </source>
</evidence>
<dbReference type="EMBL" id="CP012670">
    <property type="protein sequence ID" value="AUX27317.1"/>
    <property type="molecule type" value="Genomic_DNA"/>
</dbReference>
<reference evidence="11 12" key="1">
    <citation type="submission" date="2015-09" db="EMBL/GenBank/DDBJ databases">
        <title>Sorangium comparison.</title>
        <authorList>
            <person name="Zaburannyi N."/>
            <person name="Bunk B."/>
            <person name="Overmann J."/>
            <person name="Mueller R."/>
        </authorList>
    </citation>
    <scope>NUCLEOTIDE SEQUENCE [LARGE SCALE GENOMIC DNA]</scope>
    <source>
        <strain evidence="11 12">So ceGT47</strain>
    </source>
</reference>
<feature type="compositionally biased region" description="Basic and acidic residues" evidence="8">
    <location>
        <begin position="551"/>
        <end position="576"/>
    </location>
</feature>
<dbReference type="SUPFAM" id="SSF51905">
    <property type="entry name" value="FAD/NAD(P)-binding domain"/>
    <property type="match status" value="1"/>
</dbReference>
<dbReference type="PANTHER" id="PTHR11985">
    <property type="entry name" value="GLYCEROL-3-PHOSPHATE DEHYDROGENASE"/>
    <property type="match status" value="1"/>
</dbReference>